<dbReference type="Gene3D" id="3.40.1810.10">
    <property type="entry name" value="Transcription factor, MADS-box"/>
    <property type="match status" value="1"/>
</dbReference>
<dbReference type="SMART" id="SM00432">
    <property type="entry name" value="MADS"/>
    <property type="match status" value="1"/>
</dbReference>
<evidence type="ECO:0000313" key="10">
    <source>
        <dbReference type="EMBL" id="VVA31075.1"/>
    </source>
</evidence>
<dbReference type="InParanoid" id="A0A5E4FU95"/>
<evidence type="ECO:0000259" key="8">
    <source>
        <dbReference type="PROSITE" id="PS50066"/>
    </source>
</evidence>
<evidence type="ECO:0000313" key="12">
    <source>
        <dbReference type="Proteomes" id="UP001054821"/>
    </source>
</evidence>
<dbReference type="Gramene" id="VVA31075">
    <property type="protein sequence ID" value="VVA31075"/>
    <property type="gene ID" value="Prudul26B002520"/>
</dbReference>
<reference evidence="11" key="2">
    <citation type="journal article" date="2020" name="Plant J.">
        <title>Transposons played a major role in the diversification between the closely related almond and peach genomes: results from the almond genome sequence.</title>
        <authorList>
            <person name="Alioto T."/>
            <person name="Alexiou K.G."/>
            <person name="Bardil A."/>
            <person name="Barteri F."/>
            <person name="Castanera R."/>
            <person name="Cruz F."/>
            <person name="Dhingra A."/>
            <person name="Duval H."/>
            <person name="Fernandez I Marti A."/>
            <person name="Frias L."/>
            <person name="Galan B."/>
            <person name="Garcia J.L."/>
            <person name="Howad W."/>
            <person name="Gomez-Garrido J."/>
            <person name="Gut M."/>
            <person name="Julca I."/>
            <person name="Morata J."/>
            <person name="Puigdomenech P."/>
            <person name="Ribeca P."/>
            <person name="Rubio Cabetas M.J."/>
            <person name="Vlasova A."/>
            <person name="Wirthensohn M."/>
            <person name="Garcia-Mas J."/>
            <person name="Gabaldon T."/>
            <person name="Casacuberta J.M."/>
            <person name="Arus P."/>
        </authorList>
    </citation>
    <scope>NUCLEOTIDE SEQUENCE [LARGE SCALE GENOMIC DNA]</scope>
    <source>
        <strain evidence="11">cv. Texas</strain>
    </source>
</reference>
<evidence type="ECO:0000256" key="1">
    <source>
        <dbReference type="ARBA" id="ARBA00004123"/>
    </source>
</evidence>
<dbReference type="Pfam" id="PF00319">
    <property type="entry name" value="SRF-TF"/>
    <property type="match status" value="1"/>
</dbReference>
<dbReference type="GO" id="GO:0000981">
    <property type="term" value="F:DNA-binding transcription factor activity, RNA polymerase II-specific"/>
    <property type="evidence" value="ECO:0007669"/>
    <property type="project" value="TreeGrafter"/>
</dbReference>
<dbReference type="OMA" id="HTHQIME"/>
<dbReference type="PANTHER" id="PTHR11945:SF759">
    <property type="entry name" value="MADS-BOX DOMAIN-CONTAINING PROTEIN"/>
    <property type="match status" value="1"/>
</dbReference>
<feature type="compositionally biased region" description="Polar residues" evidence="7">
    <location>
        <begin position="178"/>
        <end position="197"/>
    </location>
</feature>
<dbReference type="Proteomes" id="UP001054821">
    <property type="component" value="Chromosome 4"/>
</dbReference>
<evidence type="ECO:0000256" key="4">
    <source>
        <dbReference type="ARBA" id="ARBA00023163"/>
    </source>
</evidence>
<evidence type="ECO:0000256" key="5">
    <source>
        <dbReference type="ARBA" id="ARBA00023242"/>
    </source>
</evidence>
<dbReference type="PANTHER" id="PTHR11945">
    <property type="entry name" value="MADS BOX PROTEIN"/>
    <property type="match status" value="1"/>
</dbReference>
<dbReference type="GO" id="GO:0046983">
    <property type="term" value="F:protein dimerization activity"/>
    <property type="evidence" value="ECO:0007669"/>
    <property type="project" value="InterPro"/>
</dbReference>
<keyword evidence="12" id="KW-1185">Reference proteome</keyword>
<evidence type="ECO:0000313" key="11">
    <source>
        <dbReference type="Proteomes" id="UP000327085"/>
    </source>
</evidence>
<evidence type="ECO:0000256" key="3">
    <source>
        <dbReference type="ARBA" id="ARBA00023125"/>
    </source>
</evidence>
<name>A0A5E4FU95_PRUDU</name>
<dbReference type="Proteomes" id="UP000327085">
    <property type="component" value="Chromosome 4"/>
</dbReference>
<reference evidence="10" key="1">
    <citation type="submission" date="2019-07" db="EMBL/GenBank/DDBJ databases">
        <authorList>
            <person name="Alioto T."/>
            <person name="Alioto T."/>
            <person name="Gomez Garrido J."/>
        </authorList>
    </citation>
    <scope>NUCLEOTIDE SEQUENCE</scope>
</reference>
<keyword evidence="5" id="KW-0539">Nucleus</keyword>
<gene>
    <name evidence="10" type="ORF">ALMOND_2B002520</name>
    <name evidence="9" type="ORF">L3X38_022071</name>
</gene>
<evidence type="ECO:0000256" key="2">
    <source>
        <dbReference type="ARBA" id="ARBA00023015"/>
    </source>
</evidence>
<evidence type="ECO:0000256" key="6">
    <source>
        <dbReference type="SAM" id="Coils"/>
    </source>
</evidence>
<dbReference type="GO" id="GO:0000978">
    <property type="term" value="F:RNA polymerase II cis-regulatory region sequence-specific DNA binding"/>
    <property type="evidence" value="ECO:0007669"/>
    <property type="project" value="TreeGrafter"/>
</dbReference>
<organism evidence="10 11">
    <name type="scientific">Prunus dulcis</name>
    <name type="common">Almond</name>
    <name type="synonym">Amygdalus dulcis</name>
    <dbReference type="NCBI Taxonomy" id="3755"/>
    <lineage>
        <taxon>Eukaryota</taxon>
        <taxon>Viridiplantae</taxon>
        <taxon>Streptophyta</taxon>
        <taxon>Embryophyta</taxon>
        <taxon>Tracheophyta</taxon>
        <taxon>Spermatophyta</taxon>
        <taxon>Magnoliopsida</taxon>
        <taxon>eudicotyledons</taxon>
        <taxon>Gunneridae</taxon>
        <taxon>Pentapetalae</taxon>
        <taxon>rosids</taxon>
        <taxon>fabids</taxon>
        <taxon>Rosales</taxon>
        <taxon>Rosaceae</taxon>
        <taxon>Amygdaloideae</taxon>
        <taxon>Amygdaleae</taxon>
        <taxon>Prunus</taxon>
    </lineage>
</organism>
<proteinExistence type="predicted"/>
<dbReference type="PRINTS" id="PR00404">
    <property type="entry name" value="MADSDOMAIN"/>
</dbReference>
<evidence type="ECO:0000313" key="9">
    <source>
        <dbReference type="EMBL" id="KAI5331944.1"/>
    </source>
</evidence>
<dbReference type="AlphaFoldDB" id="A0A5E4FU95"/>
<dbReference type="PROSITE" id="PS50066">
    <property type="entry name" value="MADS_BOX_2"/>
    <property type="match status" value="1"/>
</dbReference>
<comment type="subcellular location">
    <subcellularLocation>
        <location evidence="1">Nucleus</location>
    </subcellularLocation>
</comment>
<feature type="domain" description="MADS-box" evidence="8">
    <location>
        <begin position="9"/>
        <end position="69"/>
    </location>
</feature>
<keyword evidence="4" id="KW-0804">Transcription</keyword>
<protein>
    <submittedName>
        <fullName evidence="10">PREDICTED: agamous</fullName>
    </submittedName>
</protein>
<feature type="coiled-coil region" evidence="6">
    <location>
        <begin position="101"/>
        <end position="128"/>
    </location>
</feature>
<evidence type="ECO:0000256" key="7">
    <source>
        <dbReference type="SAM" id="MobiDB-lite"/>
    </source>
</evidence>
<keyword evidence="3" id="KW-0238">DNA-binding</keyword>
<dbReference type="FunFam" id="3.40.1810.10:FF:000006">
    <property type="entry name" value="Agamous-like MADS-box protein AGL62"/>
    <property type="match status" value="1"/>
</dbReference>
<dbReference type="GO" id="GO:0005634">
    <property type="term" value="C:nucleus"/>
    <property type="evidence" value="ECO:0007669"/>
    <property type="project" value="UniProtKB-SubCell"/>
</dbReference>
<feature type="region of interest" description="Disordered" evidence="7">
    <location>
        <begin position="176"/>
        <end position="209"/>
    </location>
</feature>
<dbReference type="EMBL" id="CABIKO010000206">
    <property type="protein sequence ID" value="VVA31075.1"/>
    <property type="molecule type" value="Genomic_DNA"/>
</dbReference>
<dbReference type="EMBL" id="JAJFAZ020000004">
    <property type="protein sequence ID" value="KAI5331944.1"/>
    <property type="molecule type" value="Genomic_DNA"/>
</dbReference>
<dbReference type="SUPFAM" id="SSF55455">
    <property type="entry name" value="SRF-like"/>
    <property type="match status" value="1"/>
</dbReference>
<keyword evidence="2" id="KW-0805">Transcription regulation</keyword>
<sequence length="209" mass="23807">MASEGKKTRGRQRIEMKRIEKEDDLLVSFSKRRSGISKKASDMVTLCGGEVAIVIFSPSGKPFSFGHPSIDVVINRFLNRNPLENNKHTHQIMEVHRNMRITDLIQLFNELLIQLEALKEQSKLLEKISKTRGNNQEFWWNASLDELDVNELKQTYASMAELHMTITNHLKERRNAFDASSSSAQQTNPNFDTNPSGLGSYAFPPSYGH</sequence>
<dbReference type="InterPro" id="IPR036879">
    <property type="entry name" value="TF_MADSbox_sf"/>
</dbReference>
<dbReference type="InterPro" id="IPR002100">
    <property type="entry name" value="TF_MADSbox"/>
</dbReference>
<reference evidence="9 12" key="3">
    <citation type="journal article" date="2022" name="G3 (Bethesda)">
        <title>Whole-genome sequence and methylome profiling of the almond [Prunus dulcis (Mill.) D.A. Webb] cultivar 'Nonpareil'.</title>
        <authorList>
            <person name="D'Amico-Willman K.M."/>
            <person name="Ouma W.Z."/>
            <person name="Meulia T."/>
            <person name="Sideli G.M."/>
            <person name="Gradziel T.M."/>
            <person name="Fresnedo-Ramirez J."/>
        </authorList>
    </citation>
    <scope>NUCLEOTIDE SEQUENCE [LARGE SCALE GENOMIC DNA]</scope>
    <source>
        <strain evidence="9">Clone GOH B32 T37-40</strain>
    </source>
</reference>
<accession>A0A5E4FU95</accession>
<keyword evidence="6" id="KW-0175">Coiled coil</keyword>